<keyword evidence="1" id="KW-0614">Plasmid</keyword>
<organism evidence="1 2">
    <name type="scientific">Butyrivibrio proteoclasticus (strain ATCC 51982 / DSM 14932 / B316)</name>
    <name type="common">Clostridium proteoclasticum</name>
    <dbReference type="NCBI Taxonomy" id="515622"/>
    <lineage>
        <taxon>Bacteria</taxon>
        <taxon>Bacillati</taxon>
        <taxon>Bacillota</taxon>
        <taxon>Clostridia</taxon>
        <taxon>Lachnospirales</taxon>
        <taxon>Lachnospiraceae</taxon>
        <taxon>Butyrivibrio</taxon>
    </lineage>
</organism>
<sequence>MGIFDSFKEKLSEVHAIMSKTDLEREKEVELRVQKAAAHVNRAHARQELKRYQGEIDKCDQIISSAEASFEAKETAREQKEYYMEALEGPRAEVAKYTEEIEKCEAKGKDYAKEVAARRALQYENFKAEVKDDFAVVVANTKEVTEQTKQSVLDSIYTIPQKINEFRDKVIDNAVATLSAATDFLAEKNEQAKVQGLAAYNNLGEFGRAFARAGIRLDRADAIKTYEGIAKIDNALEKVASWTEQKKQDLKEVGEATQSLGRSLGKLFGIKPKEKAEPEKEAAEEKKPGWVLSFVKEQKAKAYDRVVELYEKELDSLDRSRELAFEVREDASRVKLNKLEHVMRDAEKDLAEKAFDTQDRLNDFIDRSER</sequence>
<dbReference type="RefSeq" id="WP_013283003.1">
    <property type="nucleotide sequence ID" value="NC_014389.1"/>
</dbReference>
<dbReference type="Proteomes" id="UP000001299">
    <property type="component" value="Plasmid pCY360"/>
</dbReference>
<evidence type="ECO:0000313" key="2">
    <source>
        <dbReference type="Proteomes" id="UP000001299"/>
    </source>
</evidence>
<accession>E0S4M2</accession>
<evidence type="ECO:0000313" key="1">
    <source>
        <dbReference type="EMBL" id="ADL36354.1"/>
    </source>
</evidence>
<dbReference type="KEGG" id="bpb:bpr_II417"/>
<gene>
    <name evidence="1" type="ordered locus">bpr_II417</name>
</gene>
<name>E0S4M2_BUTPB</name>
<dbReference type="AlphaFoldDB" id="E0S4M2"/>
<proteinExistence type="predicted"/>
<geneLocation type="plasmid" evidence="1 2">
    <name>pCY360</name>
</geneLocation>
<keyword evidence="2" id="KW-1185">Reference proteome</keyword>
<reference evidence="1 2" key="1">
    <citation type="journal article" date="2010" name="PLoS ONE">
        <title>The glycobiome of the rumen bacterium Butyrivibrio proteoclasticus B316(T) highlights adaptation to a polysaccharide-rich environment.</title>
        <authorList>
            <person name="Kelly W.J."/>
            <person name="Leahy S.C."/>
            <person name="Altermann E."/>
            <person name="Yeoman C.J."/>
            <person name="Dunne J.C."/>
            <person name="Kong Z."/>
            <person name="Pacheco D.M."/>
            <person name="Li D."/>
            <person name="Noel S.J."/>
            <person name="Moon C.D."/>
            <person name="Cookson A.L."/>
            <person name="Attwood G.T."/>
        </authorList>
    </citation>
    <scope>NUCLEOTIDE SEQUENCE [LARGE SCALE GENOMIC DNA]</scope>
    <source>
        <strain evidence="2">ATCC 51982 / DSM 14932 / B316</strain>
        <plasmid evidence="2">Plasmid pCY360</plasmid>
    </source>
</reference>
<protein>
    <submittedName>
        <fullName evidence="1">Uncharacterized protein</fullName>
    </submittedName>
</protein>
<dbReference type="HOGENOM" id="CLU_747377_0_0_9"/>
<dbReference type="EMBL" id="CP001812">
    <property type="protein sequence ID" value="ADL36354.1"/>
    <property type="molecule type" value="Genomic_DNA"/>
</dbReference>